<dbReference type="RefSeq" id="WP_136958849.1">
    <property type="nucleotide sequence ID" value="NZ_CP039690.1"/>
</dbReference>
<evidence type="ECO:0000256" key="1">
    <source>
        <dbReference type="SAM" id="Phobius"/>
    </source>
</evidence>
<evidence type="ECO:0008006" key="4">
    <source>
        <dbReference type="Google" id="ProtNLM"/>
    </source>
</evidence>
<keyword evidence="3" id="KW-1185">Reference proteome</keyword>
<dbReference type="KEGG" id="pstg:E8M01_03540"/>
<keyword evidence="1" id="KW-1133">Transmembrane helix</keyword>
<dbReference type="EMBL" id="CP039690">
    <property type="protein sequence ID" value="QCI63391.1"/>
    <property type="molecule type" value="Genomic_DNA"/>
</dbReference>
<sequence length="117" mass="13022">MYFERRHQPLAPRRVFLSRVMRAVLAALALVLGMLLIGMAGYAYFEGMDTVDAFVNAAMILSGMGPMDELENTGAKIFAGCYALTSGLVVVTALGFVLLPLYHRWLHVFHIDESKRK</sequence>
<evidence type="ECO:0000313" key="3">
    <source>
        <dbReference type="Proteomes" id="UP000298781"/>
    </source>
</evidence>
<keyword evidence="1" id="KW-0472">Membrane</keyword>
<accession>A0A4D7AUN7</accession>
<dbReference type="Proteomes" id="UP000298781">
    <property type="component" value="Chromosome"/>
</dbReference>
<organism evidence="2 3">
    <name type="scientific">Phreatobacter stygius</name>
    <dbReference type="NCBI Taxonomy" id="1940610"/>
    <lineage>
        <taxon>Bacteria</taxon>
        <taxon>Pseudomonadati</taxon>
        <taxon>Pseudomonadota</taxon>
        <taxon>Alphaproteobacteria</taxon>
        <taxon>Hyphomicrobiales</taxon>
        <taxon>Phreatobacteraceae</taxon>
        <taxon>Phreatobacter</taxon>
    </lineage>
</organism>
<keyword evidence="1" id="KW-0812">Transmembrane</keyword>
<dbReference type="OrthoDB" id="465094at2"/>
<gene>
    <name evidence="2" type="ORF">E8M01_03540</name>
</gene>
<name>A0A4D7AUN7_9HYPH</name>
<evidence type="ECO:0000313" key="2">
    <source>
        <dbReference type="EMBL" id="QCI63391.1"/>
    </source>
</evidence>
<proteinExistence type="predicted"/>
<feature type="transmembrane region" description="Helical" evidence="1">
    <location>
        <begin position="77"/>
        <end position="102"/>
    </location>
</feature>
<reference evidence="2 3" key="1">
    <citation type="submission" date="2019-04" db="EMBL/GenBank/DDBJ databases">
        <title>Phreatobacter aquaticus sp. nov.</title>
        <authorList>
            <person name="Choi A."/>
        </authorList>
    </citation>
    <scope>NUCLEOTIDE SEQUENCE [LARGE SCALE GENOMIC DNA]</scope>
    <source>
        <strain evidence="2 3">KCTC 52518</strain>
    </source>
</reference>
<feature type="transmembrane region" description="Helical" evidence="1">
    <location>
        <begin position="20"/>
        <end position="45"/>
    </location>
</feature>
<dbReference type="AlphaFoldDB" id="A0A4D7AUN7"/>
<protein>
    <recommendedName>
        <fullName evidence="4">Two pore domain potassium channel family protein</fullName>
    </recommendedName>
</protein>